<comment type="caution">
    <text evidence="1">The sequence shown here is derived from an EMBL/GenBank/DDBJ whole genome shotgun (WGS) entry which is preliminary data.</text>
</comment>
<dbReference type="EMBL" id="LRGB01014328">
    <property type="protein sequence ID" value="KZR99223.1"/>
    <property type="molecule type" value="Genomic_DNA"/>
</dbReference>
<protein>
    <submittedName>
        <fullName evidence="1">Uncharacterized protein</fullName>
    </submittedName>
</protein>
<organism evidence="1 2">
    <name type="scientific">Daphnia magna</name>
    <dbReference type="NCBI Taxonomy" id="35525"/>
    <lineage>
        <taxon>Eukaryota</taxon>
        <taxon>Metazoa</taxon>
        <taxon>Ecdysozoa</taxon>
        <taxon>Arthropoda</taxon>
        <taxon>Crustacea</taxon>
        <taxon>Branchiopoda</taxon>
        <taxon>Diplostraca</taxon>
        <taxon>Cladocera</taxon>
        <taxon>Anomopoda</taxon>
        <taxon>Daphniidae</taxon>
        <taxon>Daphnia</taxon>
    </lineage>
</organism>
<proteinExistence type="predicted"/>
<accession>A0A162CU75</accession>
<dbReference type="Proteomes" id="UP000076858">
    <property type="component" value="Unassembled WGS sequence"/>
</dbReference>
<gene>
    <name evidence="1" type="ORF">APZ42_004997</name>
</gene>
<evidence type="ECO:0000313" key="1">
    <source>
        <dbReference type="EMBL" id="KZR99223.1"/>
    </source>
</evidence>
<reference evidence="1 2" key="1">
    <citation type="submission" date="2016-03" db="EMBL/GenBank/DDBJ databases">
        <title>EvidentialGene: Evidence-directed Construction of Genes on Genomes.</title>
        <authorList>
            <person name="Gilbert D.G."/>
            <person name="Choi J.-H."/>
            <person name="Mockaitis K."/>
            <person name="Colbourne J."/>
            <person name="Pfrender M."/>
        </authorList>
    </citation>
    <scope>NUCLEOTIDE SEQUENCE [LARGE SCALE GENOMIC DNA]</scope>
    <source>
        <strain evidence="1 2">Xinb3</strain>
        <tissue evidence="1">Complete organism</tissue>
    </source>
</reference>
<feature type="non-terminal residue" evidence="1">
    <location>
        <position position="1"/>
    </location>
</feature>
<sequence length="66" mass="7529">CWKLGSSLGVLTVFGKFPIGFGLFLVTCDHMVEKHDLTRVLVTSWFRRHRLKETSSSKHSSNCSYP</sequence>
<name>A0A162CU75_9CRUS</name>
<keyword evidence="2" id="KW-1185">Reference proteome</keyword>
<evidence type="ECO:0000313" key="2">
    <source>
        <dbReference type="Proteomes" id="UP000076858"/>
    </source>
</evidence>
<dbReference type="AlphaFoldDB" id="A0A162CU75"/>